<reference evidence="2" key="1">
    <citation type="journal article" date="2017" name="Nat. Ecol. Evol.">
        <title>Genome expansion and lineage-specific genetic innovations in the forest pathogenic fungi Armillaria.</title>
        <authorList>
            <person name="Sipos G."/>
            <person name="Prasanna A.N."/>
            <person name="Walter M.C."/>
            <person name="O'Connor E."/>
            <person name="Balint B."/>
            <person name="Krizsan K."/>
            <person name="Kiss B."/>
            <person name="Hess J."/>
            <person name="Varga T."/>
            <person name="Slot J."/>
            <person name="Riley R."/>
            <person name="Boka B."/>
            <person name="Rigling D."/>
            <person name="Barry K."/>
            <person name="Lee J."/>
            <person name="Mihaltcheva S."/>
            <person name="LaButti K."/>
            <person name="Lipzen A."/>
            <person name="Waldron R."/>
            <person name="Moloney N.M."/>
            <person name="Sperisen C."/>
            <person name="Kredics L."/>
            <person name="Vagvoelgyi C."/>
            <person name="Patrignani A."/>
            <person name="Fitzpatrick D."/>
            <person name="Nagy I."/>
            <person name="Doyle S."/>
            <person name="Anderson J.B."/>
            <person name="Grigoriev I.V."/>
            <person name="Gueldener U."/>
            <person name="Muensterkoetter M."/>
            <person name="Nagy L.G."/>
        </authorList>
    </citation>
    <scope>NUCLEOTIDE SEQUENCE [LARGE SCALE GENOMIC DNA]</scope>
    <source>
        <strain evidence="2">Ar21-2</strain>
    </source>
</reference>
<dbReference type="Proteomes" id="UP000217790">
    <property type="component" value="Unassembled WGS sequence"/>
</dbReference>
<evidence type="ECO:0000313" key="1">
    <source>
        <dbReference type="EMBL" id="PBK97185.1"/>
    </source>
</evidence>
<dbReference type="OrthoDB" id="2878664at2759"/>
<accession>A0A2H3DPS0</accession>
<proteinExistence type="predicted"/>
<evidence type="ECO:0000313" key="2">
    <source>
        <dbReference type="Proteomes" id="UP000217790"/>
    </source>
</evidence>
<gene>
    <name evidence="1" type="ORF">ARMGADRAFT_1075700</name>
</gene>
<organism evidence="1 2">
    <name type="scientific">Armillaria gallica</name>
    <name type="common">Bulbous honey fungus</name>
    <name type="synonym">Armillaria bulbosa</name>
    <dbReference type="NCBI Taxonomy" id="47427"/>
    <lineage>
        <taxon>Eukaryota</taxon>
        <taxon>Fungi</taxon>
        <taxon>Dikarya</taxon>
        <taxon>Basidiomycota</taxon>
        <taxon>Agaricomycotina</taxon>
        <taxon>Agaricomycetes</taxon>
        <taxon>Agaricomycetidae</taxon>
        <taxon>Agaricales</taxon>
        <taxon>Marasmiineae</taxon>
        <taxon>Physalacriaceae</taxon>
        <taxon>Armillaria</taxon>
    </lineage>
</organism>
<dbReference type="AlphaFoldDB" id="A0A2H3DPS0"/>
<dbReference type="InParanoid" id="A0A2H3DPS0"/>
<protein>
    <recommendedName>
        <fullName evidence="3">F-box domain-containing protein</fullName>
    </recommendedName>
</protein>
<keyword evidence="2" id="KW-1185">Reference proteome</keyword>
<sequence length="164" mass="18706">MHVNPGPYEPCPRQTRPGLRRLLINSRCSLVEFTITEAHADENIIFILELAPLLRTLTFMFSEWSDEGEDAFQAICARKELVPSLQVLSIWIRTQRKQVDFIDRSFARMVCDRWSSGLLSADVTSTSKYPLSPDDIKILRVCKEQGLHVSVTGDSMDGLMIEYL</sequence>
<evidence type="ECO:0008006" key="3">
    <source>
        <dbReference type="Google" id="ProtNLM"/>
    </source>
</evidence>
<name>A0A2H3DPS0_ARMGA</name>
<dbReference type="EMBL" id="KZ293649">
    <property type="protein sequence ID" value="PBK97185.1"/>
    <property type="molecule type" value="Genomic_DNA"/>
</dbReference>